<dbReference type="SUPFAM" id="SSF46785">
    <property type="entry name" value="Winged helix' DNA-binding domain"/>
    <property type="match status" value="1"/>
</dbReference>
<keyword evidence="7" id="KW-1185">Reference proteome</keyword>
<dbReference type="InterPro" id="IPR036388">
    <property type="entry name" value="WH-like_DNA-bd_sf"/>
</dbReference>
<proteinExistence type="predicted"/>
<dbReference type="InterPro" id="IPR036390">
    <property type="entry name" value="WH_DNA-bd_sf"/>
</dbReference>
<evidence type="ECO:0000256" key="3">
    <source>
        <dbReference type="ARBA" id="ARBA00023163"/>
    </source>
</evidence>
<organism evidence="6 7">
    <name type="scientific">Marivita lacus</name>
    <dbReference type="NCBI Taxonomy" id="1323742"/>
    <lineage>
        <taxon>Bacteria</taxon>
        <taxon>Pseudomonadati</taxon>
        <taxon>Pseudomonadota</taxon>
        <taxon>Alphaproteobacteria</taxon>
        <taxon>Rhodobacterales</taxon>
        <taxon>Roseobacteraceae</taxon>
        <taxon>Marivita</taxon>
    </lineage>
</organism>
<keyword evidence="1" id="KW-0805">Transcription regulation</keyword>
<protein>
    <submittedName>
        <fullName evidence="6">Crp/Fnr family transcriptional regulator</fullName>
    </submittedName>
</protein>
<dbReference type="Pfam" id="PF00027">
    <property type="entry name" value="cNMP_binding"/>
    <property type="match status" value="1"/>
</dbReference>
<reference evidence="7" key="1">
    <citation type="journal article" date="2019" name="Int. J. Syst. Evol. Microbiol.">
        <title>The Global Catalogue of Microorganisms (GCM) 10K type strain sequencing project: providing services to taxonomists for standard genome sequencing and annotation.</title>
        <authorList>
            <consortium name="The Broad Institute Genomics Platform"/>
            <consortium name="The Broad Institute Genome Sequencing Center for Infectious Disease"/>
            <person name="Wu L."/>
            <person name="Ma J."/>
        </authorList>
    </citation>
    <scope>NUCLEOTIDE SEQUENCE [LARGE SCALE GENOMIC DNA]</scope>
    <source>
        <strain evidence="7">CGMCC 1.12478</strain>
    </source>
</reference>
<evidence type="ECO:0000259" key="5">
    <source>
        <dbReference type="PROSITE" id="PS51063"/>
    </source>
</evidence>
<feature type="domain" description="Cyclic nucleotide-binding" evidence="4">
    <location>
        <begin position="19"/>
        <end position="140"/>
    </location>
</feature>
<dbReference type="Gene3D" id="2.60.120.10">
    <property type="entry name" value="Jelly Rolls"/>
    <property type="match status" value="1"/>
</dbReference>
<dbReference type="PANTHER" id="PTHR24567">
    <property type="entry name" value="CRP FAMILY TRANSCRIPTIONAL REGULATORY PROTEIN"/>
    <property type="match status" value="1"/>
</dbReference>
<evidence type="ECO:0000259" key="4">
    <source>
        <dbReference type="PROSITE" id="PS50042"/>
    </source>
</evidence>
<dbReference type="RefSeq" id="WP_188481549.1">
    <property type="nucleotide sequence ID" value="NZ_BMFC01000003.1"/>
</dbReference>
<keyword evidence="3" id="KW-0804">Transcription</keyword>
<dbReference type="PANTHER" id="PTHR24567:SF75">
    <property type="entry name" value="FUMARATE AND NITRATE REDUCTION REGULATORY PROTEIN"/>
    <property type="match status" value="1"/>
</dbReference>
<dbReference type="InterPro" id="IPR050397">
    <property type="entry name" value="Env_Response_Regulators"/>
</dbReference>
<dbReference type="Proteomes" id="UP000645462">
    <property type="component" value="Unassembled WGS sequence"/>
</dbReference>
<name>A0ABQ1KKL6_9RHOB</name>
<keyword evidence="2" id="KW-0238">DNA-binding</keyword>
<dbReference type="SUPFAM" id="SSF51206">
    <property type="entry name" value="cAMP-binding domain-like"/>
    <property type="match status" value="1"/>
</dbReference>
<dbReference type="InterPro" id="IPR012318">
    <property type="entry name" value="HTH_CRP"/>
</dbReference>
<feature type="domain" description="HTH crp-type" evidence="5">
    <location>
        <begin position="154"/>
        <end position="229"/>
    </location>
</feature>
<dbReference type="CDD" id="cd00038">
    <property type="entry name" value="CAP_ED"/>
    <property type="match status" value="1"/>
</dbReference>
<evidence type="ECO:0000256" key="2">
    <source>
        <dbReference type="ARBA" id="ARBA00023125"/>
    </source>
</evidence>
<dbReference type="InterPro" id="IPR014710">
    <property type="entry name" value="RmlC-like_jellyroll"/>
</dbReference>
<dbReference type="PROSITE" id="PS51063">
    <property type="entry name" value="HTH_CRP_2"/>
    <property type="match status" value="1"/>
</dbReference>
<dbReference type="Pfam" id="PF13545">
    <property type="entry name" value="HTH_Crp_2"/>
    <property type="match status" value="1"/>
</dbReference>
<dbReference type="EMBL" id="BMFC01000003">
    <property type="protein sequence ID" value="GGC00563.1"/>
    <property type="molecule type" value="Genomic_DNA"/>
</dbReference>
<evidence type="ECO:0000256" key="1">
    <source>
        <dbReference type="ARBA" id="ARBA00023015"/>
    </source>
</evidence>
<evidence type="ECO:0000313" key="7">
    <source>
        <dbReference type="Proteomes" id="UP000645462"/>
    </source>
</evidence>
<dbReference type="Gene3D" id="1.10.10.10">
    <property type="entry name" value="Winged helix-like DNA-binding domain superfamily/Winged helix DNA-binding domain"/>
    <property type="match status" value="1"/>
</dbReference>
<comment type="caution">
    <text evidence="6">The sequence shown here is derived from an EMBL/GenBank/DDBJ whole genome shotgun (WGS) entry which is preliminary data.</text>
</comment>
<dbReference type="InterPro" id="IPR000595">
    <property type="entry name" value="cNMP-bd_dom"/>
</dbReference>
<dbReference type="InterPro" id="IPR018490">
    <property type="entry name" value="cNMP-bd_dom_sf"/>
</dbReference>
<accession>A0ABQ1KKL6</accession>
<gene>
    <name evidence="6" type="ORF">GCM10011363_16450</name>
</gene>
<sequence>MSDSLANAVSQELADVARIWPDCDTTARTVLRGLADEHGFSRPVGHITKFEGDDATAIYLVKSGWLLVSKSLEDGQRQIIDIVLAGQFLDPGSADCSVSAFEVQALTDIEVAVIPRDAWERAAQKNAELHRLFHTDLRSALSRMSERMLRLGKGTAENIIAYALFELCLRSTRKNMVEGVMFHIPMTQQQLGDFCGLSAVHICRTLRRFSRIGLLDVTDHMNIVVRDVDSLAEIAEIDPADLRQEIVPAI</sequence>
<evidence type="ECO:0000313" key="6">
    <source>
        <dbReference type="EMBL" id="GGC00563.1"/>
    </source>
</evidence>
<dbReference type="PROSITE" id="PS50042">
    <property type="entry name" value="CNMP_BINDING_3"/>
    <property type="match status" value="1"/>
</dbReference>